<dbReference type="EMBL" id="DSXR01000120">
    <property type="protein sequence ID" value="HGS88293.1"/>
    <property type="molecule type" value="Genomic_DNA"/>
</dbReference>
<dbReference type="InterPro" id="IPR010038">
    <property type="entry name" value="MoaD_arc-typ"/>
</dbReference>
<evidence type="ECO:0000313" key="1">
    <source>
        <dbReference type="EMBL" id="HGS88293.1"/>
    </source>
</evidence>
<dbReference type="InterPro" id="IPR054834">
    <property type="entry name" value="SAMP1_3"/>
</dbReference>
<reference evidence="1" key="1">
    <citation type="journal article" date="2020" name="mSystems">
        <title>Genome- and Community-Level Interaction Insights into Carbon Utilization and Element Cycling Functions of Hydrothermarchaeota in Hydrothermal Sediment.</title>
        <authorList>
            <person name="Zhou Z."/>
            <person name="Liu Y."/>
            <person name="Xu W."/>
            <person name="Pan J."/>
            <person name="Luo Z.H."/>
            <person name="Li M."/>
        </authorList>
    </citation>
    <scope>NUCLEOTIDE SEQUENCE [LARGE SCALE GENOMIC DNA]</scope>
    <source>
        <strain evidence="1">SpSt-556</strain>
    </source>
</reference>
<dbReference type="NCBIfam" id="NF041918">
    <property type="entry name" value="SAMP1"/>
    <property type="match status" value="1"/>
</dbReference>
<proteinExistence type="predicted"/>
<dbReference type="PANTHER" id="PTHR38031:SF1">
    <property type="entry name" value="SULFUR CARRIER PROTEIN CYSO"/>
    <property type="match status" value="1"/>
</dbReference>
<dbReference type="SUPFAM" id="SSF54285">
    <property type="entry name" value="MoaD/ThiS"/>
    <property type="match status" value="1"/>
</dbReference>
<accession>A0A7C4Q5D3</accession>
<dbReference type="CDD" id="cd17505">
    <property type="entry name" value="Ubl_SAMP1_like"/>
    <property type="match status" value="1"/>
</dbReference>
<dbReference type="Pfam" id="PF02597">
    <property type="entry name" value="ThiS"/>
    <property type="match status" value="1"/>
</dbReference>
<dbReference type="InterPro" id="IPR052045">
    <property type="entry name" value="Sulfur_Carrier/Prot_Modifier"/>
</dbReference>
<dbReference type="InterPro" id="IPR003749">
    <property type="entry name" value="ThiS/MoaD-like"/>
</dbReference>
<dbReference type="NCBIfam" id="TIGR01687">
    <property type="entry name" value="moaD_arch"/>
    <property type="match status" value="1"/>
</dbReference>
<dbReference type="InterPro" id="IPR012675">
    <property type="entry name" value="Beta-grasp_dom_sf"/>
</dbReference>
<organism evidence="1">
    <name type="scientific">Bellilinea caldifistulae</name>
    <dbReference type="NCBI Taxonomy" id="360411"/>
    <lineage>
        <taxon>Bacteria</taxon>
        <taxon>Bacillati</taxon>
        <taxon>Chloroflexota</taxon>
        <taxon>Anaerolineae</taxon>
        <taxon>Anaerolineales</taxon>
        <taxon>Anaerolineaceae</taxon>
        <taxon>Bellilinea</taxon>
    </lineage>
</organism>
<name>A0A7C4Q5D3_9CHLR</name>
<gene>
    <name evidence="1" type="ORF">ENT17_11865</name>
</gene>
<dbReference type="PANTHER" id="PTHR38031">
    <property type="entry name" value="SULFUR CARRIER PROTEIN SLR0821-RELATED"/>
    <property type="match status" value="1"/>
</dbReference>
<protein>
    <submittedName>
        <fullName evidence="1">MoaD/ThiS family protein</fullName>
    </submittedName>
</protein>
<dbReference type="InterPro" id="IPR016155">
    <property type="entry name" value="Mopterin_synth/thiamin_S_b"/>
</dbReference>
<sequence length="93" mass="10356">MIRVNLYATFRLIARARSLQLDLADGSTVRQAVDEIVARLPDLRLHWLNAQNEIHAHVHGFVNGKDVDTLPQGWDTPLQDGDVLDFFPPVAGG</sequence>
<dbReference type="AlphaFoldDB" id="A0A7C4Q5D3"/>
<dbReference type="Gene3D" id="3.10.20.30">
    <property type="match status" value="1"/>
</dbReference>
<comment type="caution">
    <text evidence="1">The sequence shown here is derived from an EMBL/GenBank/DDBJ whole genome shotgun (WGS) entry which is preliminary data.</text>
</comment>